<keyword evidence="2 5" id="KW-0808">Transferase</keyword>
<evidence type="ECO:0000313" key="5">
    <source>
        <dbReference type="EMBL" id="GAT31889.1"/>
    </source>
</evidence>
<dbReference type="AlphaFoldDB" id="A0A146G1Z9"/>
<keyword evidence="6" id="KW-1185">Reference proteome</keyword>
<evidence type="ECO:0000313" key="6">
    <source>
        <dbReference type="Proteomes" id="UP000076023"/>
    </source>
</evidence>
<dbReference type="Proteomes" id="UP000076023">
    <property type="component" value="Unassembled WGS sequence"/>
</dbReference>
<dbReference type="RefSeq" id="WP_075077762.1">
    <property type="nucleotide sequence ID" value="NZ_BDCO01000002.1"/>
</dbReference>
<dbReference type="InterPro" id="IPR050508">
    <property type="entry name" value="Methyltransf_Superfamily"/>
</dbReference>
<evidence type="ECO:0000256" key="1">
    <source>
        <dbReference type="ARBA" id="ARBA00022603"/>
    </source>
</evidence>
<dbReference type="STRING" id="690879.TSACC_2283"/>
<dbReference type="EMBL" id="BDCO01000002">
    <property type="protein sequence ID" value="GAT31889.1"/>
    <property type="molecule type" value="Genomic_DNA"/>
</dbReference>
<proteinExistence type="predicted"/>
<dbReference type="GO" id="GO:0008757">
    <property type="term" value="F:S-adenosylmethionine-dependent methyltransferase activity"/>
    <property type="evidence" value="ECO:0007669"/>
    <property type="project" value="InterPro"/>
</dbReference>
<organism evidence="5 6">
    <name type="scientific">Terrimicrobium sacchariphilum</name>
    <dbReference type="NCBI Taxonomy" id="690879"/>
    <lineage>
        <taxon>Bacteria</taxon>
        <taxon>Pseudomonadati</taxon>
        <taxon>Verrucomicrobiota</taxon>
        <taxon>Terrimicrobiia</taxon>
        <taxon>Terrimicrobiales</taxon>
        <taxon>Terrimicrobiaceae</taxon>
        <taxon>Terrimicrobium</taxon>
    </lineage>
</organism>
<accession>A0A146G1Z9</accession>
<dbReference type="InParanoid" id="A0A146G1Z9"/>
<keyword evidence="3" id="KW-0949">S-adenosyl-L-methionine</keyword>
<dbReference type="InterPro" id="IPR029063">
    <property type="entry name" value="SAM-dependent_MTases_sf"/>
</dbReference>
<comment type="caution">
    <text evidence="5">The sequence shown here is derived from an EMBL/GenBank/DDBJ whole genome shotgun (WGS) entry which is preliminary data.</text>
</comment>
<reference evidence="6" key="1">
    <citation type="journal article" date="2017" name="Genome Announc.">
        <title>Draft Genome Sequence of Terrimicrobium sacchariphilum NM-5T, a Facultative Anaerobic Soil Bacterium of the Class Spartobacteria.</title>
        <authorList>
            <person name="Qiu Y.L."/>
            <person name="Tourlousse D.M."/>
            <person name="Matsuura N."/>
            <person name="Ohashi A."/>
            <person name="Sekiguchi Y."/>
        </authorList>
    </citation>
    <scope>NUCLEOTIDE SEQUENCE [LARGE SCALE GENOMIC DNA]</scope>
    <source>
        <strain evidence="6">NM-5</strain>
    </source>
</reference>
<sequence>MNSDTHQAEIIRQFTLQAVPFARHQAHSALESFDFIRDIARLDGTQYVLDAGCGPGLVCCALAPHCREITGVDVTKAMIDEAGRRAEEAGLENTRFVEGDMAALPFADETFDVAVSRYVFHHLENPLVVLREMARVTRPGGRIVICDASPAAACRENYDRFEKLRDASHTSALTLEEFVALGEAVDLGEASIRRFGLPMELDSLIDSSFPSGERDELRAIIRGDIGRNACGFSAREVGERLCITFPITVAGWTRK</sequence>
<protein>
    <submittedName>
        <fullName evidence="5">Methyltransferase domain-containing protein</fullName>
    </submittedName>
</protein>
<dbReference type="PROSITE" id="PS01184">
    <property type="entry name" value="UBIE_2"/>
    <property type="match status" value="1"/>
</dbReference>
<dbReference type="GO" id="GO:0032259">
    <property type="term" value="P:methylation"/>
    <property type="evidence" value="ECO:0007669"/>
    <property type="project" value="UniProtKB-KW"/>
</dbReference>
<evidence type="ECO:0000256" key="3">
    <source>
        <dbReference type="ARBA" id="ARBA00022691"/>
    </source>
</evidence>
<evidence type="ECO:0000259" key="4">
    <source>
        <dbReference type="Pfam" id="PF08241"/>
    </source>
</evidence>
<dbReference type="SUPFAM" id="SSF53335">
    <property type="entry name" value="S-adenosyl-L-methionine-dependent methyltransferases"/>
    <property type="match status" value="1"/>
</dbReference>
<dbReference type="InterPro" id="IPR013216">
    <property type="entry name" value="Methyltransf_11"/>
</dbReference>
<dbReference type="InterPro" id="IPR023576">
    <property type="entry name" value="UbiE/COQ5_MeTrFase_CS"/>
</dbReference>
<dbReference type="Pfam" id="PF08241">
    <property type="entry name" value="Methyltransf_11"/>
    <property type="match status" value="1"/>
</dbReference>
<keyword evidence="1 5" id="KW-0489">Methyltransferase</keyword>
<dbReference type="Gene3D" id="3.40.50.150">
    <property type="entry name" value="Vaccinia Virus protein VP39"/>
    <property type="match status" value="1"/>
</dbReference>
<evidence type="ECO:0000256" key="2">
    <source>
        <dbReference type="ARBA" id="ARBA00022679"/>
    </source>
</evidence>
<name>A0A146G1Z9_TERSA</name>
<dbReference type="CDD" id="cd02440">
    <property type="entry name" value="AdoMet_MTases"/>
    <property type="match status" value="1"/>
</dbReference>
<dbReference type="PANTHER" id="PTHR42912">
    <property type="entry name" value="METHYLTRANSFERASE"/>
    <property type="match status" value="1"/>
</dbReference>
<gene>
    <name evidence="5" type="ORF">TSACC_2283</name>
</gene>
<feature type="domain" description="Methyltransferase type 11" evidence="4">
    <location>
        <begin position="49"/>
        <end position="145"/>
    </location>
</feature>
<dbReference type="OrthoDB" id="9772751at2"/>